<evidence type="ECO:0000256" key="2">
    <source>
        <dbReference type="SAM" id="MobiDB-lite"/>
    </source>
</evidence>
<evidence type="ECO:0000313" key="4">
    <source>
        <dbReference type="EMBL" id="KAL0839891.1"/>
    </source>
</evidence>
<dbReference type="Proteomes" id="UP001549921">
    <property type="component" value="Unassembled WGS sequence"/>
</dbReference>
<dbReference type="EMBL" id="JBEDNZ010000008">
    <property type="protein sequence ID" value="KAL0839891.1"/>
    <property type="molecule type" value="Genomic_DNA"/>
</dbReference>
<dbReference type="Pfam" id="PF05380">
    <property type="entry name" value="Peptidase_A17"/>
    <property type="match status" value="1"/>
</dbReference>
<dbReference type="InterPro" id="IPR008042">
    <property type="entry name" value="Retrotrans_Pao"/>
</dbReference>
<evidence type="ECO:0000256" key="1">
    <source>
        <dbReference type="PROSITE-ProRule" id="PRU00047"/>
    </source>
</evidence>
<dbReference type="Pfam" id="PF03564">
    <property type="entry name" value="DUF1759"/>
    <property type="match status" value="1"/>
</dbReference>
<feature type="compositionally biased region" description="Polar residues" evidence="2">
    <location>
        <begin position="306"/>
        <end position="339"/>
    </location>
</feature>
<dbReference type="CDD" id="cd01644">
    <property type="entry name" value="RT_pepA17"/>
    <property type="match status" value="1"/>
</dbReference>
<dbReference type="InterPro" id="IPR001878">
    <property type="entry name" value="Znf_CCHC"/>
</dbReference>
<dbReference type="CDD" id="cd00303">
    <property type="entry name" value="retropepsin_like"/>
    <property type="match status" value="1"/>
</dbReference>
<dbReference type="SMART" id="SM00343">
    <property type="entry name" value="ZnF_C2HC"/>
    <property type="match status" value="2"/>
</dbReference>
<keyword evidence="1" id="KW-0862">Zinc</keyword>
<reference evidence="4 5" key="1">
    <citation type="submission" date="2024-06" db="EMBL/GenBank/DDBJ databases">
        <title>A chromosome-level genome assembly of beet webworm, Loxostege sticticalis.</title>
        <authorList>
            <person name="Zhang Y."/>
        </authorList>
    </citation>
    <scope>NUCLEOTIDE SEQUENCE [LARGE SCALE GENOMIC DNA]</scope>
    <source>
        <strain evidence="4">AQ028</strain>
        <tissue evidence="4">Male pupae</tissue>
    </source>
</reference>
<dbReference type="SUPFAM" id="SSF56672">
    <property type="entry name" value="DNA/RNA polymerases"/>
    <property type="match status" value="1"/>
</dbReference>
<dbReference type="PROSITE" id="PS50158">
    <property type="entry name" value="ZF_CCHC"/>
    <property type="match status" value="1"/>
</dbReference>
<dbReference type="PANTHER" id="PTHR47331">
    <property type="entry name" value="PHD-TYPE DOMAIN-CONTAINING PROTEIN"/>
    <property type="match status" value="1"/>
</dbReference>
<organism evidence="4 5">
    <name type="scientific">Loxostege sticticalis</name>
    <name type="common">Beet webworm moth</name>
    <dbReference type="NCBI Taxonomy" id="481309"/>
    <lineage>
        <taxon>Eukaryota</taxon>
        <taxon>Metazoa</taxon>
        <taxon>Ecdysozoa</taxon>
        <taxon>Arthropoda</taxon>
        <taxon>Hexapoda</taxon>
        <taxon>Insecta</taxon>
        <taxon>Pterygota</taxon>
        <taxon>Neoptera</taxon>
        <taxon>Endopterygota</taxon>
        <taxon>Lepidoptera</taxon>
        <taxon>Glossata</taxon>
        <taxon>Ditrysia</taxon>
        <taxon>Pyraloidea</taxon>
        <taxon>Crambidae</taxon>
        <taxon>Pyraustinae</taxon>
        <taxon>Loxostege</taxon>
    </lineage>
</organism>
<dbReference type="Gene3D" id="2.40.70.10">
    <property type="entry name" value="Acid Proteases"/>
    <property type="match status" value="1"/>
</dbReference>
<dbReference type="PANTHER" id="PTHR47331:SF5">
    <property type="entry name" value="RIBONUCLEASE H"/>
    <property type="match status" value="1"/>
</dbReference>
<keyword evidence="1" id="KW-0479">Metal-binding</keyword>
<feature type="region of interest" description="Disordered" evidence="2">
    <location>
        <begin position="306"/>
        <end position="342"/>
    </location>
</feature>
<proteinExistence type="predicted"/>
<evidence type="ECO:0000313" key="5">
    <source>
        <dbReference type="Proteomes" id="UP001549921"/>
    </source>
</evidence>
<dbReference type="AlphaFoldDB" id="A0ABD0T935"/>
<name>A0ABD0T935_LOXSC</name>
<feature type="domain" description="CCHC-type" evidence="3">
    <location>
        <begin position="378"/>
        <end position="393"/>
    </location>
</feature>
<dbReference type="InterPro" id="IPR021109">
    <property type="entry name" value="Peptidase_aspartic_dom_sf"/>
</dbReference>
<accession>A0ABD0T935</accession>
<dbReference type="GO" id="GO:0071897">
    <property type="term" value="P:DNA biosynthetic process"/>
    <property type="evidence" value="ECO:0007669"/>
    <property type="project" value="UniProtKB-ARBA"/>
</dbReference>
<gene>
    <name evidence="4" type="ORF">ABMA28_016514</name>
</gene>
<keyword evidence="1" id="KW-0863">Zinc-finger</keyword>
<dbReference type="InterPro" id="IPR043502">
    <property type="entry name" value="DNA/RNA_pol_sf"/>
</dbReference>
<feature type="region of interest" description="Disordered" evidence="2">
    <location>
        <begin position="410"/>
        <end position="432"/>
    </location>
</feature>
<evidence type="ECO:0000259" key="3">
    <source>
        <dbReference type="PROSITE" id="PS50158"/>
    </source>
</evidence>
<comment type="caution">
    <text evidence="4">The sequence shown here is derived from an EMBL/GenBank/DDBJ whole genome shotgun (WGS) entry which is preliminary data.</text>
</comment>
<protein>
    <recommendedName>
        <fullName evidence="3">CCHC-type domain-containing protein</fullName>
    </recommendedName>
</protein>
<sequence length="1042" mass="118138">MTEQEEIKELVKKRGSYKGRLTVFSTYLSGLDKTLSPSQVCQLQLRINKLEAVYDQYDEVQLRLECICDDDKAQISERKDFENIYYKCLAEAQCKISLSTMNNDNASEKGSSRSNTRNLIKLPTIQLPKFSGSYENWLEFHDTFNSLIHSNNDIDNVNKFHYLRASLEGTAALVIQSIEFSSNNYSVAWNLLCERFDNKRLLIQNHVSALFNVEPITKESSYSIKRLIDQINKNLRALESLNEPTKHWDTLLIHMITQKLDVHTYREWEELKGRLGKDKPTLTKFLEFLCSRADLLETLELSRGNSRTVNSNKSNQKLKSMVSVTNENQHSNSKSSNVSMPMRPCPKCNGEHGLQNCPQFLALSNEDRWQLLPKYKVCFNCFKAGHYANHCKKIGCKVCKRKHNSLIHVTDPKTRPHTFSSNSGPEKPLTPVGELSSAAVTLSCMATSRSGTDVLLSTALINLYDADNRQHIARAMLDSGSTSCLMTETLCKKLNLPAHNVEKSLLGINSSLSNIGKMVQVPMKSLDENYCNTLQCFVLPTITDNVPSKQINLSILNIPTDICLADPNFYIPSAVDLIIGSDVFWDLLGSRRIKLTDGSPILYETRLGWIVSGPIGSDHVSNSSRTILCNFSQTEGGNDNKLFNDDIQTQLTRFWQLEEEQMCENHFNDNTTRLKDGRFCVRLPLKQSEDVLGDSLQRAKHCLLSLERRTKSQPTFRKNYREFMSEYLSLGHMSECDFNPRRLSYFIPHHGVIREMSTTTKLRVVFNASAPTTSGVSLNNIQMVGPTIQDDLLSILLRFRQHKYILAGDVEKMYRQVVVHPSDRHLQQILWRDSPSDPIKTYQLNTVTYGTASAPFLAIRCLKQVGLDCDDPAIAQIIIHDFYVDDLLSDGDTIAKVQDIKEKVTLALASACMPLRKFKSNAPELMSDSQSSEDLNIGAKEPSKTLGLDWHTGSDELCFKINAEPSNVITKRSILSLIGQIFDPLGLLSPCVISLKMIMQKLWLCKVSWDEELPPEITQLWCKLINDLPLLNEVRIPRLVLY</sequence>
<dbReference type="InterPro" id="IPR005312">
    <property type="entry name" value="DUF1759"/>
</dbReference>
<dbReference type="GO" id="GO:0008270">
    <property type="term" value="F:zinc ion binding"/>
    <property type="evidence" value="ECO:0007669"/>
    <property type="project" value="UniProtKB-KW"/>
</dbReference>